<keyword evidence="1" id="KW-0472">Membrane</keyword>
<keyword evidence="1" id="KW-0812">Transmembrane</keyword>
<sequence>MPSLATFLSSPALIHAAPALAGAIIGVTGTLLVTITNGLLTRDKFMRERLWDKRQDACNTIVSQLRAAQPYGSRMEDGFAENAYAYYQSDALVAANKAYADRISAAHDAFQANYLILPSAFRRRYERMVKDRGAWWYDSGPEVYLGPVGVNGVAARDLMDIARASLGIAPLFSRQIIRWRPIVRALPSWSSQLTRRIKRRWRQWRKPQDNDLDF</sequence>
<evidence type="ECO:0000313" key="3">
    <source>
        <dbReference type="Proteomes" id="UP000561459"/>
    </source>
</evidence>
<accession>A0A7W6G112</accession>
<evidence type="ECO:0000256" key="1">
    <source>
        <dbReference type="SAM" id="Phobius"/>
    </source>
</evidence>
<dbReference type="Proteomes" id="UP000561459">
    <property type="component" value="Unassembled WGS sequence"/>
</dbReference>
<name>A0A7W6G112_9SPHN</name>
<gene>
    <name evidence="2" type="ORF">GGR39_003443</name>
</gene>
<dbReference type="EMBL" id="JACIDY010000019">
    <property type="protein sequence ID" value="MBB3941762.1"/>
    <property type="molecule type" value="Genomic_DNA"/>
</dbReference>
<dbReference type="RefSeq" id="WP_183618980.1">
    <property type="nucleotide sequence ID" value="NZ_JACIDY010000019.1"/>
</dbReference>
<proteinExistence type="predicted"/>
<feature type="transmembrane region" description="Helical" evidence="1">
    <location>
        <begin position="12"/>
        <end position="40"/>
    </location>
</feature>
<evidence type="ECO:0000313" key="2">
    <source>
        <dbReference type="EMBL" id="MBB3941762.1"/>
    </source>
</evidence>
<protein>
    <submittedName>
        <fullName evidence="2">Uncharacterized protein</fullName>
    </submittedName>
</protein>
<keyword evidence="3" id="KW-1185">Reference proteome</keyword>
<dbReference type="AlphaFoldDB" id="A0A7W6G112"/>
<keyword evidence="1" id="KW-1133">Transmembrane helix</keyword>
<comment type="caution">
    <text evidence="2">The sequence shown here is derived from an EMBL/GenBank/DDBJ whole genome shotgun (WGS) entry which is preliminary data.</text>
</comment>
<organism evidence="2 3">
    <name type="scientific">Novosphingobium fluoreni</name>
    <dbReference type="NCBI Taxonomy" id="1391222"/>
    <lineage>
        <taxon>Bacteria</taxon>
        <taxon>Pseudomonadati</taxon>
        <taxon>Pseudomonadota</taxon>
        <taxon>Alphaproteobacteria</taxon>
        <taxon>Sphingomonadales</taxon>
        <taxon>Sphingomonadaceae</taxon>
        <taxon>Novosphingobium</taxon>
    </lineage>
</organism>
<reference evidence="2 3" key="1">
    <citation type="submission" date="2020-08" db="EMBL/GenBank/DDBJ databases">
        <title>Genomic Encyclopedia of Type Strains, Phase IV (KMG-IV): sequencing the most valuable type-strain genomes for metagenomic binning, comparative biology and taxonomic classification.</title>
        <authorList>
            <person name="Goeker M."/>
        </authorList>
    </citation>
    <scope>NUCLEOTIDE SEQUENCE [LARGE SCALE GENOMIC DNA]</scope>
    <source>
        <strain evidence="2 3">DSM 27568</strain>
    </source>
</reference>